<dbReference type="RefSeq" id="WP_305892998.1">
    <property type="nucleotide sequence ID" value="NZ_JAUZVZ010000006.1"/>
</dbReference>
<proteinExistence type="predicted"/>
<keyword evidence="3" id="KW-1185">Reference proteome</keyword>
<reference evidence="2 3" key="1">
    <citation type="submission" date="2023-08" db="EMBL/GenBank/DDBJ databases">
        <authorList>
            <person name="Joshi A."/>
            <person name="Thite S."/>
        </authorList>
    </citation>
    <scope>NUCLEOTIDE SEQUENCE [LARGE SCALE GENOMIC DNA]</scope>
    <source>
        <strain evidence="2 3">AC40</strain>
    </source>
</reference>
<gene>
    <name evidence="2" type="ORF">Q3O60_06025</name>
</gene>
<name>A0ABT9GXG6_9GAMM</name>
<dbReference type="Proteomes" id="UP001231616">
    <property type="component" value="Unassembled WGS sequence"/>
</dbReference>
<evidence type="ECO:0000256" key="1">
    <source>
        <dbReference type="SAM" id="SignalP"/>
    </source>
</evidence>
<feature type="chain" id="PRO_5047062058" evidence="1">
    <location>
        <begin position="24"/>
        <end position="278"/>
    </location>
</feature>
<evidence type="ECO:0000313" key="2">
    <source>
        <dbReference type="EMBL" id="MDP4535737.1"/>
    </source>
</evidence>
<keyword evidence="1" id="KW-0732">Signal</keyword>
<comment type="caution">
    <text evidence="2">The sequence shown here is derived from an EMBL/GenBank/DDBJ whole genome shotgun (WGS) entry which is preliminary data.</text>
</comment>
<sequence>MILINGTTMLLSTVLFLVSGLSADDFTPQQRTLLQAAVNTEYLSHRLDDGYNACQDSAYASQWKVLHHDLQNYPAKDVIERVLASPSEVVTQFAATLKLRPNRSATQWLEEDLTCDQTYLWQQLFSDYRAVYFELELSSPLERSFADSLELTQQSQVIDQQRNQALINESNSIAIATIERKDQLTAIEQANYLHIEYQSDYIFRIQRGWKNYPPLYLGMHRYLSVAELSDHQQQWLIFLDYQQRFIEAMPLSEATSHLELLGTEHWSFDRHGNLHRNP</sequence>
<evidence type="ECO:0000313" key="3">
    <source>
        <dbReference type="Proteomes" id="UP001231616"/>
    </source>
</evidence>
<accession>A0ABT9GXG6</accession>
<feature type="signal peptide" evidence="1">
    <location>
        <begin position="1"/>
        <end position="23"/>
    </location>
</feature>
<protein>
    <submittedName>
        <fullName evidence="2">Uncharacterized protein</fullName>
    </submittedName>
</protein>
<organism evidence="2 3">
    <name type="scientific">Alkalimonas collagenimarina</name>
    <dbReference type="NCBI Taxonomy" id="400390"/>
    <lineage>
        <taxon>Bacteria</taxon>
        <taxon>Pseudomonadati</taxon>
        <taxon>Pseudomonadota</taxon>
        <taxon>Gammaproteobacteria</taxon>
        <taxon>Alkalimonas</taxon>
    </lineage>
</organism>
<dbReference type="EMBL" id="JAUZVZ010000006">
    <property type="protein sequence ID" value="MDP4535737.1"/>
    <property type="molecule type" value="Genomic_DNA"/>
</dbReference>